<accession>A0A2Z3H9S0</accession>
<name>A0A2Z3H9S0_9BACT</name>
<evidence type="ECO:0000313" key="2">
    <source>
        <dbReference type="Proteomes" id="UP000245802"/>
    </source>
</evidence>
<proteinExistence type="predicted"/>
<dbReference type="AlphaFoldDB" id="A0A2Z3H9S0"/>
<dbReference type="OrthoDB" id="284923at2"/>
<organism evidence="1 2">
    <name type="scientific">Gemmata obscuriglobus</name>
    <dbReference type="NCBI Taxonomy" id="114"/>
    <lineage>
        <taxon>Bacteria</taxon>
        <taxon>Pseudomonadati</taxon>
        <taxon>Planctomycetota</taxon>
        <taxon>Planctomycetia</taxon>
        <taxon>Gemmatales</taxon>
        <taxon>Gemmataceae</taxon>
        <taxon>Gemmata</taxon>
    </lineage>
</organism>
<gene>
    <name evidence="1" type="ORF">C1280_13095</name>
</gene>
<protein>
    <recommendedName>
        <fullName evidence="3">IS1 family transposase</fullName>
    </recommendedName>
</protein>
<dbReference type="RefSeq" id="WP_010040582.1">
    <property type="nucleotide sequence ID" value="NZ_CP025958.1"/>
</dbReference>
<dbReference type="KEGG" id="gog:C1280_13095"/>
<sequence>MSERNWSTFACPNPACSVYGQVGQSNLRPHGWSSKPRGIRCLRCTACGKNFSERKGTPLFGLHMSDEKALDIAHHLVEGNGMRPTGRLCGGTLNTVLRFARKAGDHAQRFHDQMVRHVQPQQVQADEAWSYVGKKRQEL</sequence>
<keyword evidence="2" id="KW-1185">Reference proteome</keyword>
<reference evidence="1 2" key="1">
    <citation type="submission" date="2018-01" db="EMBL/GenBank/DDBJ databases">
        <title>G. obscuriglobus.</title>
        <authorList>
            <person name="Franke J."/>
            <person name="Blomberg W."/>
            <person name="Selmecki A."/>
        </authorList>
    </citation>
    <scope>NUCLEOTIDE SEQUENCE [LARGE SCALE GENOMIC DNA]</scope>
    <source>
        <strain evidence="1 2">DSM 5831</strain>
    </source>
</reference>
<evidence type="ECO:0008006" key="3">
    <source>
        <dbReference type="Google" id="ProtNLM"/>
    </source>
</evidence>
<evidence type="ECO:0000313" key="1">
    <source>
        <dbReference type="EMBL" id="AWM37840.1"/>
    </source>
</evidence>
<dbReference type="EMBL" id="CP025958">
    <property type="protein sequence ID" value="AWM37840.1"/>
    <property type="molecule type" value="Genomic_DNA"/>
</dbReference>
<dbReference type="Proteomes" id="UP000245802">
    <property type="component" value="Chromosome"/>
</dbReference>